<dbReference type="AlphaFoldDB" id="A0A0K2JIB4"/>
<dbReference type="EMBL" id="CP010899">
    <property type="protein sequence ID" value="ALA97971.1"/>
    <property type="molecule type" value="Genomic_DNA"/>
</dbReference>
<reference evidence="2 3" key="1">
    <citation type="journal article" date="2015" name="Genome Announc.">
        <title>Complete Genome Sequence of Spiroplasma kunkelii Strain CR2-3x, Causal Agent of Corn Stunt Disease in Zea mays L.</title>
        <authorList>
            <person name="Davis R.E."/>
            <person name="Shao J."/>
            <person name="Dally E.L."/>
            <person name="Zhao Y."/>
            <person name="Gasparich G.E."/>
            <person name="Gaynor B.J."/>
            <person name="Athey J.C."/>
            <person name="Harrison N.A."/>
            <person name="Donofrio N."/>
        </authorList>
    </citation>
    <scope>NUCLEOTIDE SEQUENCE [LARGE SCALE GENOMIC DNA]</scope>
    <source>
        <strain evidence="2 3">CR2-3x</strain>
    </source>
</reference>
<dbReference type="Proteomes" id="UP000062963">
    <property type="component" value="Chromosome"/>
</dbReference>
<dbReference type="STRING" id="273035.SKUN_001085"/>
<accession>A0A0K2JIB4</accession>
<feature type="transmembrane region" description="Helical" evidence="1">
    <location>
        <begin position="35"/>
        <end position="57"/>
    </location>
</feature>
<name>A0A0K2JIB4_SPIKU</name>
<dbReference type="PATRIC" id="fig|273035.7.peg.1340"/>
<keyword evidence="1" id="KW-0812">Transmembrane</keyword>
<dbReference type="RefSeq" id="WP_235510969.1">
    <property type="nucleotide sequence ID" value="NZ_CP010899.1"/>
</dbReference>
<evidence type="ECO:0000313" key="3">
    <source>
        <dbReference type="Proteomes" id="UP000062963"/>
    </source>
</evidence>
<dbReference type="KEGG" id="skn:SKUN_001085"/>
<keyword evidence="1" id="KW-0472">Membrane</keyword>
<protein>
    <submittedName>
        <fullName evidence="2">Ribose/galactose ABC transporter substrate-binding protein</fullName>
    </submittedName>
</protein>
<organism evidence="2 3">
    <name type="scientific">Spiroplasma kunkelii CR2-3x</name>
    <dbReference type="NCBI Taxonomy" id="273035"/>
    <lineage>
        <taxon>Bacteria</taxon>
        <taxon>Bacillati</taxon>
        <taxon>Mycoplasmatota</taxon>
        <taxon>Mollicutes</taxon>
        <taxon>Entomoplasmatales</taxon>
        <taxon>Spiroplasmataceae</taxon>
        <taxon>Spiroplasma</taxon>
    </lineage>
</organism>
<evidence type="ECO:0000256" key="1">
    <source>
        <dbReference type="SAM" id="Phobius"/>
    </source>
</evidence>
<keyword evidence="1" id="KW-1133">Transmembrane helix</keyword>
<sequence length="61" mass="6803">MSQFTQVSSMIQWQESPLRDNYFEPNGITPGEFKAAYITASIAGAKTLILLMPIPLVEQKT</sequence>
<keyword evidence="3" id="KW-1185">Reference proteome</keyword>
<gene>
    <name evidence="2" type="ORF">SKUN_001085</name>
</gene>
<evidence type="ECO:0000313" key="2">
    <source>
        <dbReference type="EMBL" id="ALA97971.1"/>
    </source>
</evidence>
<proteinExistence type="predicted"/>